<sequence>MRREQIEAWIAQGYNVLDHRKPKVVEGDIWAYLNECDGHGTDVYALSELAKWSDGELAQMELKKYVDQYGQMGEKLFLRNEAIRNKEFDKYNAFLKLFFVDSVEKDMEEVKFLADRVKRVTKEEMEQWVVSNYVNVLLSDLHCLDYGAIINGMVLPSEEVFMYTENGLNETIDCHVTPMEYFSHTDHEDYWINPIVKKAL</sequence>
<comment type="caution">
    <text evidence="1">The sequence shown here is derived from an EMBL/GenBank/DDBJ whole genome shotgun (WGS) entry which is preliminary data.</text>
</comment>
<proteinExistence type="predicted"/>
<accession>A0ABU0UA91</accession>
<protein>
    <submittedName>
        <fullName evidence="1">Uncharacterized protein</fullName>
    </submittedName>
</protein>
<dbReference type="EMBL" id="JAUTBA010000001">
    <property type="protein sequence ID" value="MDQ1151778.1"/>
    <property type="molecule type" value="Genomic_DNA"/>
</dbReference>
<reference evidence="1 2" key="1">
    <citation type="submission" date="2023-07" db="EMBL/GenBank/DDBJ databases">
        <title>Functional and genomic diversity of the sorghum phyllosphere microbiome.</title>
        <authorList>
            <person name="Shade A."/>
        </authorList>
    </citation>
    <scope>NUCLEOTIDE SEQUENCE [LARGE SCALE GENOMIC DNA]</scope>
    <source>
        <strain evidence="1 2">SORGH_AS_0892</strain>
    </source>
</reference>
<organism evidence="1 2">
    <name type="scientific">Sphingobacterium zeae</name>
    <dbReference type="NCBI Taxonomy" id="1776859"/>
    <lineage>
        <taxon>Bacteria</taxon>
        <taxon>Pseudomonadati</taxon>
        <taxon>Bacteroidota</taxon>
        <taxon>Sphingobacteriia</taxon>
        <taxon>Sphingobacteriales</taxon>
        <taxon>Sphingobacteriaceae</taxon>
        <taxon>Sphingobacterium</taxon>
    </lineage>
</organism>
<dbReference type="RefSeq" id="WP_307187215.1">
    <property type="nucleotide sequence ID" value="NZ_JAUTBA010000001.1"/>
</dbReference>
<name>A0ABU0UA91_9SPHI</name>
<keyword evidence="2" id="KW-1185">Reference proteome</keyword>
<evidence type="ECO:0000313" key="1">
    <source>
        <dbReference type="EMBL" id="MDQ1151778.1"/>
    </source>
</evidence>
<evidence type="ECO:0000313" key="2">
    <source>
        <dbReference type="Proteomes" id="UP001244640"/>
    </source>
</evidence>
<gene>
    <name evidence="1" type="ORF">QE382_003762</name>
</gene>
<dbReference type="Proteomes" id="UP001244640">
    <property type="component" value="Unassembled WGS sequence"/>
</dbReference>